<dbReference type="PROSITE" id="PS00789">
    <property type="entry name" value="CHORISMATE_SYNTHASE_3"/>
    <property type="match status" value="1"/>
</dbReference>
<evidence type="ECO:0000256" key="12">
    <source>
        <dbReference type="RuleBase" id="RU000605"/>
    </source>
</evidence>
<comment type="subunit">
    <text evidence="11">Homotetramer.</text>
</comment>
<comment type="pathway">
    <text evidence="1 11 12">Metabolic intermediate biosynthesis; chorismate biosynthesis; chorismate from D-erythrose 4-phosphate and phosphoenolpyruvate: step 7/7.</text>
</comment>
<keyword evidence="10 11" id="KW-0456">Lyase</keyword>
<evidence type="ECO:0000256" key="11">
    <source>
        <dbReference type="HAMAP-Rule" id="MF_00300"/>
    </source>
</evidence>
<comment type="catalytic activity">
    <reaction evidence="11 12">
        <text>5-O-(1-carboxyvinyl)-3-phosphoshikimate = chorismate + phosphate</text>
        <dbReference type="Rhea" id="RHEA:21020"/>
        <dbReference type="ChEBI" id="CHEBI:29748"/>
        <dbReference type="ChEBI" id="CHEBI:43474"/>
        <dbReference type="ChEBI" id="CHEBI:57701"/>
        <dbReference type="EC" id="4.2.3.5"/>
    </reaction>
</comment>
<dbReference type="RefSeq" id="WP_069114777.1">
    <property type="nucleotide sequence ID" value="NZ_FNUC01000003.1"/>
</dbReference>
<keyword evidence="15" id="KW-1185">Reference proteome</keyword>
<evidence type="ECO:0000256" key="9">
    <source>
        <dbReference type="ARBA" id="ARBA00023141"/>
    </source>
</evidence>
<evidence type="ECO:0000313" key="14">
    <source>
        <dbReference type="EMBL" id="SEE93160.1"/>
    </source>
</evidence>
<evidence type="ECO:0000256" key="10">
    <source>
        <dbReference type="ARBA" id="ARBA00023239"/>
    </source>
</evidence>
<feature type="binding site" evidence="11">
    <location>
        <begin position="135"/>
        <end position="137"/>
    </location>
    <ligand>
        <name>FMN</name>
        <dbReference type="ChEBI" id="CHEBI:58210"/>
    </ligand>
</feature>
<feature type="binding site" evidence="11">
    <location>
        <position position="46"/>
    </location>
    <ligand>
        <name>NADP(+)</name>
        <dbReference type="ChEBI" id="CHEBI:58349"/>
    </ligand>
</feature>
<dbReference type="InterPro" id="IPR000453">
    <property type="entry name" value="Chorismate_synth"/>
</dbReference>
<evidence type="ECO:0000256" key="8">
    <source>
        <dbReference type="ARBA" id="ARBA00022857"/>
    </source>
</evidence>
<dbReference type="GO" id="GO:0005829">
    <property type="term" value="C:cytosol"/>
    <property type="evidence" value="ECO:0007669"/>
    <property type="project" value="TreeGrafter"/>
</dbReference>
<keyword evidence="5 11" id="KW-0285">Flavoprotein</keyword>
<dbReference type="Gene3D" id="3.60.150.10">
    <property type="entry name" value="Chorismate synthase AroC"/>
    <property type="match status" value="1"/>
</dbReference>
<keyword evidence="4 11" id="KW-0028">Amino-acid biosynthesis</keyword>
<dbReference type="Proteomes" id="UP000181980">
    <property type="component" value="Unassembled WGS sequence"/>
</dbReference>
<keyword evidence="6 11" id="KW-0288">FMN</keyword>
<keyword evidence="9 11" id="KW-0057">Aromatic amino acid biosynthesis</keyword>
<evidence type="ECO:0000256" key="1">
    <source>
        <dbReference type="ARBA" id="ARBA00005044"/>
    </source>
</evidence>
<comment type="similarity">
    <text evidence="2 11 12">Belongs to the chorismate synthase family.</text>
</comment>
<dbReference type="PANTHER" id="PTHR21085:SF0">
    <property type="entry name" value="CHORISMATE SYNTHASE"/>
    <property type="match status" value="1"/>
</dbReference>
<proteinExistence type="inferred from homology"/>
<evidence type="ECO:0000256" key="5">
    <source>
        <dbReference type="ARBA" id="ARBA00022630"/>
    </source>
</evidence>
<organism evidence="14 15">
    <name type="scientific">Jiangella alba</name>
    <dbReference type="NCBI Taxonomy" id="561176"/>
    <lineage>
        <taxon>Bacteria</taxon>
        <taxon>Bacillati</taxon>
        <taxon>Actinomycetota</taxon>
        <taxon>Actinomycetes</taxon>
        <taxon>Jiangellales</taxon>
        <taxon>Jiangellaceae</taxon>
        <taxon>Jiangella</taxon>
    </lineage>
</organism>
<feature type="compositionally biased region" description="Gly residues" evidence="13">
    <location>
        <begin position="286"/>
        <end position="305"/>
    </location>
</feature>
<reference evidence="15" key="1">
    <citation type="submission" date="2016-10" db="EMBL/GenBank/DDBJ databases">
        <authorList>
            <person name="Varghese N."/>
            <person name="Submissions S."/>
        </authorList>
    </citation>
    <scope>NUCLEOTIDE SEQUENCE [LARGE SCALE GENOMIC DNA]</scope>
    <source>
        <strain evidence="15">DSM 45237</strain>
    </source>
</reference>
<dbReference type="OrthoDB" id="9771806at2"/>
<dbReference type="AlphaFoldDB" id="A0A1H5MVH4"/>
<evidence type="ECO:0000256" key="3">
    <source>
        <dbReference type="ARBA" id="ARBA00013036"/>
    </source>
</evidence>
<feature type="binding site" evidence="11">
    <location>
        <position position="40"/>
    </location>
    <ligand>
        <name>NADP(+)</name>
        <dbReference type="ChEBI" id="CHEBI:58349"/>
    </ligand>
</feature>
<evidence type="ECO:0000256" key="2">
    <source>
        <dbReference type="ARBA" id="ARBA00008014"/>
    </source>
</evidence>
<name>A0A1H5MVH4_9ACTN</name>
<dbReference type="CDD" id="cd07304">
    <property type="entry name" value="Chorismate_synthase"/>
    <property type="match status" value="1"/>
</dbReference>
<keyword evidence="8 11" id="KW-0521">NADP</keyword>
<dbReference type="InterPro" id="IPR020541">
    <property type="entry name" value="Chorismate_synthase_CS"/>
</dbReference>
<dbReference type="InterPro" id="IPR035904">
    <property type="entry name" value="Chorismate_synth_AroC_sf"/>
</dbReference>
<evidence type="ECO:0000256" key="13">
    <source>
        <dbReference type="SAM" id="MobiDB-lite"/>
    </source>
</evidence>
<dbReference type="PROSITE" id="PS00788">
    <property type="entry name" value="CHORISMATE_SYNTHASE_2"/>
    <property type="match status" value="1"/>
</dbReference>
<feature type="binding site" evidence="11">
    <location>
        <position position="302"/>
    </location>
    <ligand>
        <name>FMN</name>
        <dbReference type="ChEBI" id="CHEBI:58210"/>
    </ligand>
</feature>
<gene>
    <name evidence="11" type="primary">aroC</name>
    <name evidence="14" type="ORF">SAMN04488561_3448</name>
</gene>
<dbReference type="EC" id="4.2.3.5" evidence="3 11"/>
<dbReference type="GO" id="GO:0010181">
    <property type="term" value="F:FMN binding"/>
    <property type="evidence" value="ECO:0007669"/>
    <property type="project" value="TreeGrafter"/>
</dbReference>
<dbReference type="NCBIfam" id="NF003793">
    <property type="entry name" value="PRK05382.1"/>
    <property type="match status" value="1"/>
</dbReference>
<evidence type="ECO:0000256" key="4">
    <source>
        <dbReference type="ARBA" id="ARBA00022605"/>
    </source>
</evidence>
<dbReference type="GO" id="GO:0009423">
    <property type="term" value="P:chorismate biosynthetic process"/>
    <property type="evidence" value="ECO:0007669"/>
    <property type="project" value="UniProtKB-UniRule"/>
</dbReference>
<dbReference type="Pfam" id="PF01264">
    <property type="entry name" value="Chorismate_synt"/>
    <property type="match status" value="1"/>
</dbReference>
<dbReference type="EMBL" id="FNUC01000003">
    <property type="protein sequence ID" value="SEE93160.1"/>
    <property type="molecule type" value="Genomic_DNA"/>
</dbReference>
<dbReference type="GO" id="GO:0004107">
    <property type="term" value="F:chorismate synthase activity"/>
    <property type="evidence" value="ECO:0007669"/>
    <property type="project" value="UniProtKB-UniRule"/>
</dbReference>
<evidence type="ECO:0000256" key="7">
    <source>
        <dbReference type="ARBA" id="ARBA00022827"/>
    </source>
</evidence>
<comment type="function">
    <text evidence="11">Catalyzes the anti-1,4-elimination of the C-3 phosphate and the C-6 proR hydrogen from 5-enolpyruvylshikimate-3-phosphate (EPSP) to yield chorismate, which is the branch point compound that serves as the starting substrate for the three terminal pathways of aromatic amino acid biosynthesis. This reaction introduces a second double bond into the aromatic ring system.</text>
</comment>
<evidence type="ECO:0000313" key="15">
    <source>
        <dbReference type="Proteomes" id="UP000181980"/>
    </source>
</evidence>
<protein>
    <recommendedName>
        <fullName evidence="3 11">Chorismate synthase</fullName>
        <shortName evidence="11">CS</shortName>
        <ecNumber evidence="3 11">4.2.3.5</ecNumber>
    </recommendedName>
    <alternativeName>
        <fullName evidence="11">5-enolpyruvylshikimate-3-phosphate phospholyase</fullName>
    </alternativeName>
</protein>
<dbReference type="HAMAP" id="MF_00300">
    <property type="entry name" value="Chorismate_synth"/>
    <property type="match status" value="1"/>
</dbReference>
<dbReference type="UniPathway" id="UPA00053">
    <property type="reaction ID" value="UER00090"/>
</dbReference>
<feature type="binding site" evidence="11">
    <location>
        <begin position="257"/>
        <end position="258"/>
    </location>
    <ligand>
        <name>FMN</name>
        <dbReference type="ChEBI" id="CHEBI:58210"/>
    </ligand>
</feature>
<keyword evidence="7 11" id="KW-0274">FAD</keyword>
<feature type="region of interest" description="Disordered" evidence="13">
    <location>
        <begin position="284"/>
        <end position="305"/>
    </location>
</feature>
<feature type="binding site" evidence="11">
    <location>
        <begin position="317"/>
        <end position="321"/>
    </location>
    <ligand>
        <name>FMN</name>
        <dbReference type="ChEBI" id="CHEBI:58210"/>
    </ligand>
</feature>
<comment type="cofactor">
    <cofactor evidence="11 12">
        <name>FMNH2</name>
        <dbReference type="ChEBI" id="CHEBI:57618"/>
    </cofactor>
    <text evidence="11 12">Reduced FMN (FMNH(2)).</text>
</comment>
<dbReference type="STRING" id="561176.SAMN04488561_3448"/>
<dbReference type="PIRSF" id="PIRSF001456">
    <property type="entry name" value="Chorismate_synth"/>
    <property type="match status" value="1"/>
</dbReference>
<dbReference type="PROSITE" id="PS00787">
    <property type="entry name" value="CHORISMATE_SYNTHASE_1"/>
    <property type="match status" value="1"/>
</dbReference>
<accession>A0A1H5MVH4</accession>
<evidence type="ECO:0000256" key="6">
    <source>
        <dbReference type="ARBA" id="ARBA00022643"/>
    </source>
</evidence>
<dbReference type="SUPFAM" id="SSF103263">
    <property type="entry name" value="Chorismate synthase, AroC"/>
    <property type="match status" value="1"/>
</dbReference>
<feature type="binding site" evidence="11">
    <location>
        <position position="343"/>
    </location>
    <ligand>
        <name>FMN</name>
        <dbReference type="ChEBI" id="CHEBI:58210"/>
    </ligand>
</feature>
<dbReference type="FunFam" id="3.60.150.10:FF:000002">
    <property type="entry name" value="Chorismate synthase"/>
    <property type="match status" value="1"/>
</dbReference>
<dbReference type="PANTHER" id="PTHR21085">
    <property type="entry name" value="CHORISMATE SYNTHASE"/>
    <property type="match status" value="1"/>
</dbReference>
<sequence length="398" mass="41283">MLRWLTAGESHGPALVAILEGLPAGVEVTTADVDAALARRRLGYGRGARMKFEADAVTLVGGVRHGRTMGGPVAIEVGNTEWPKWEQVMSADPVDPAVLEGSARNAPLTRPRPGHADLAGMQKYGFDEARPVLERASARETAARVALGAVASAFLRQAYGVRLVSHTVELGTVAVPAGSPLPGPDDVDHLDADPLRCFDADTSKLMVAEVDAAKDEGDTLGGVVEVVVTGLPPGVGSYVHGDRKLDARLAGALMGIQAIKGVEVGDGFELARTRGSQAQDEIVPVDGGGVRRTSGRSGGIEGGMSTGETLRVRAAMKPISTVPRALRTVDTATGEVATAHHQRSDVAAVPAAGVVAEAMVALVVAELALEKFGGDSVAETARNLRAYLDAIPSRLDVR</sequence>
<dbReference type="NCBIfam" id="TIGR00033">
    <property type="entry name" value="aroC"/>
    <property type="match status" value="1"/>
</dbReference>
<dbReference type="GO" id="GO:0008652">
    <property type="term" value="P:amino acid biosynthetic process"/>
    <property type="evidence" value="ECO:0007669"/>
    <property type="project" value="UniProtKB-KW"/>
</dbReference>
<dbReference type="GO" id="GO:0009073">
    <property type="term" value="P:aromatic amino acid family biosynthetic process"/>
    <property type="evidence" value="ECO:0007669"/>
    <property type="project" value="UniProtKB-KW"/>
</dbReference>